<dbReference type="Proteomes" id="UP000008370">
    <property type="component" value="Unassembled WGS sequence"/>
</dbReference>
<accession>K5W9S7</accession>
<dbReference type="RefSeq" id="XP_007396266.1">
    <property type="nucleotide sequence ID" value="XM_007396204.1"/>
</dbReference>
<feature type="compositionally biased region" description="Basic and acidic residues" evidence="1">
    <location>
        <begin position="17"/>
        <end position="36"/>
    </location>
</feature>
<dbReference type="HOGENOM" id="CLU_016205_0_0_1"/>
<name>K5W9S7_PHACS</name>
<keyword evidence="3" id="KW-1185">Reference proteome</keyword>
<reference evidence="2 3" key="1">
    <citation type="journal article" date="2012" name="BMC Genomics">
        <title>Comparative genomics of the white-rot fungi, Phanerochaete carnosa and P. chrysosporium, to elucidate the genetic basis of the distinct wood types they colonize.</title>
        <authorList>
            <person name="Suzuki H."/>
            <person name="MacDonald J."/>
            <person name="Syed K."/>
            <person name="Salamov A."/>
            <person name="Hori C."/>
            <person name="Aerts A."/>
            <person name="Henrissat B."/>
            <person name="Wiebenga A."/>
            <person name="vanKuyk P.A."/>
            <person name="Barry K."/>
            <person name="Lindquist E."/>
            <person name="LaButti K."/>
            <person name="Lapidus A."/>
            <person name="Lucas S."/>
            <person name="Coutinho P."/>
            <person name="Gong Y."/>
            <person name="Samejima M."/>
            <person name="Mahadevan R."/>
            <person name="Abou-Zaid M."/>
            <person name="de Vries R.P."/>
            <person name="Igarashi K."/>
            <person name="Yadav J.S."/>
            <person name="Grigoriev I.V."/>
            <person name="Master E.R."/>
        </authorList>
    </citation>
    <scope>NUCLEOTIDE SEQUENCE [LARGE SCALE GENOMIC DNA]</scope>
    <source>
        <strain evidence="2 3">HHB-10118-sp</strain>
    </source>
</reference>
<dbReference type="InParanoid" id="K5W9S7"/>
<evidence type="ECO:0000313" key="3">
    <source>
        <dbReference type="Proteomes" id="UP000008370"/>
    </source>
</evidence>
<proteinExistence type="predicted"/>
<dbReference type="AlphaFoldDB" id="K5W9S7"/>
<sequence length="724" mass="82884">MGTKHGRYPAHHPSLRWPEDTGDHSEPSDQYEHQWQKHSDSGWPYTLTKYGPPEVVGGGEDGATLRYSRGVALHVFWPRSGLYLEAGAPLDDTTSTGSCRSLAIPDGLADIPSVVMTNASLLSTLNSVLGTEYQLDMPGLRDCLKYVLARTRDFGQAYGLLRPWWPDPTLDTGQYFATVRRKMQDRKKELRKLRNNAIQGSCITDSRLPPRRIWDLFSNRVLHLHALPRSPGKPIGYIPPEVWCISHGWVDEKSRIEVITKVNGEEWRVPIPRATSLAHVRVELLNMGAQYVWLDILCLRQVNNKPEWHMAEERRREEWKTDLPTIGCIYQRQTVAEEERAGYSSGASRGSHIYKDVKEAPQIIDEVPCVTYFNGLGLPFDISSATLNSDRHWCHRVWTVQETCDSWLPGGMTGDLVVGMPEFFAEVHGIVASTTNEREVMRVIADPHARRCGKEHDRINGLAHLLGCDTLPFYVDYVHEEMAWSTMIKHLPPRIRTEIFIQYAVDEPFALHVSWRQFLKTSPKFLSVDLVSGAVMLAEEHRKYRESRELVHLLDRSALYKMDPAEYWQVGRAIGPCRASRTACNRASENAKLKHIDIYLHNKHSSHREVLKFAGMQGVLMPDVDYTLLGFYSKWYDEWRKWWVAVEVVGERNIADQPVLEGLKWAVLLMDEKEAMRISSMPIRRRSRRVIYVTGQRAIDKSRRGHDYLKVFHEGVQSGEGAMG</sequence>
<organism evidence="2 3">
    <name type="scientific">Phanerochaete carnosa (strain HHB-10118-sp)</name>
    <name type="common">White-rot fungus</name>
    <name type="synonym">Peniophora carnosa</name>
    <dbReference type="NCBI Taxonomy" id="650164"/>
    <lineage>
        <taxon>Eukaryota</taxon>
        <taxon>Fungi</taxon>
        <taxon>Dikarya</taxon>
        <taxon>Basidiomycota</taxon>
        <taxon>Agaricomycotina</taxon>
        <taxon>Agaricomycetes</taxon>
        <taxon>Polyporales</taxon>
        <taxon>Phanerochaetaceae</taxon>
        <taxon>Phanerochaete</taxon>
    </lineage>
</organism>
<feature type="region of interest" description="Disordered" evidence="1">
    <location>
        <begin position="1"/>
        <end position="36"/>
    </location>
</feature>
<dbReference type="OrthoDB" id="10428656at2759"/>
<dbReference type="GeneID" id="18912849"/>
<evidence type="ECO:0000256" key="1">
    <source>
        <dbReference type="SAM" id="MobiDB-lite"/>
    </source>
</evidence>
<protein>
    <recommendedName>
        <fullName evidence="4">Heterokaryon incompatibility domain-containing protein</fullName>
    </recommendedName>
</protein>
<dbReference type="KEGG" id="pco:PHACADRAFT_209466"/>
<gene>
    <name evidence="2" type="ORF">PHACADRAFT_209466</name>
</gene>
<evidence type="ECO:0008006" key="4">
    <source>
        <dbReference type="Google" id="ProtNLM"/>
    </source>
</evidence>
<evidence type="ECO:0000313" key="2">
    <source>
        <dbReference type="EMBL" id="EKM55960.1"/>
    </source>
</evidence>
<dbReference type="EMBL" id="JH930472">
    <property type="protein sequence ID" value="EKM55960.1"/>
    <property type="molecule type" value="Genomic_DNA"/>
</dbReference>
<feature type="compositionally biased region" description="Basic residues" evidence="1">
    <location>
        <begin position="1"/>
        <end position="14"/>
    </location>
</feature>